<keyword evidence="1" id="KW-1133">Transmembrane helix</keyword>
<evidence type="ECO:0000256" key="1">
    <source>
        <dbReference type="SAM" id="Phobius"/>
    </source>
</evidence>
<evidence type="ECO:0000313" key="3">
    <source>
        <dbReference type="Proteomes" id="UP001379533"/>
    </source>
</evidence>
<protein>
    <submittedName>
        <fullName evidence="2">Uncharacterized protein</fullName>
    </submittedName>
</protein>
<gene>
    <name evidence="2" type="ORF">LZC95_28040</name>
</gene>
<keyword evidence="1" id="KW-0812">Transmembrane</keyword>
<dbReference type="EMBL" id="CP089982">
    <property type="protein sequence ID" value="WXA90301.1"/>
    <property type="molecule type" value="Genomic_DNA"/>
</dbReference>
<sequence length="113" mass="12077">MPDADSIPEKETATEAPAKTRRLRLEVTAALLASFIAALALVVSCYSAAAGARVETLHVLDESLAKSLASQVHRLTMVICYCSVLDECWSLRSDPTRNEPVAACPTGPTAFKD</sequence>
<dbReference type="RefSeq" id="WP_394840914.1">
    <property type="nucleotide sequence ID" value="NZ_CP089982.1"/>
</dbReference>
<name>A0ABZ2JV15_9BACT</name>
<reference evidence="2 3" key="1">
    <citation type="submission" date="2021-12" db="EMBL/GenBank/DDBJ databases">
        <title>Discovery of the Pendulisporaceae a myxobacterial family with distinct sporulation behavior and unique specialized metabolism.</title>
        <authorList>
            <person name="Garcia R."/>
            <person name="Popoff A."/>
            <person name="Bader C.D."/>
            <person name="Loehr J."/>
            <person name="Walesch S."/>
            <person name="Walt C."/>
            <person name="Boldt J."/>
            <person name="Bunk B."/>
            <person name="Haeckl F.J.F.P.J."/>
            <person name="Gunesch A.P."/>
            <person name="Birkelbach J."/>
            <person name="Nuebel U."/>
            <person name="Pietschmann T."/>
            <person name="Bach T."/>
            <person name="Mueller R."/>
        </authorList>
    </citation>
    <scope>NUCLEOTIDE SEQUENCE [LARGE SCALE GENOMIC DNA]</scope>
    <source>
        <strain evidence="2 3">MSr12523</strain>
    </source>
</reference>
<feature type="transmembrane region" description="Helical" evidence="1">
    <location>
        <begin position="29"/>
        <end position="49"/>
    </location>
</feature>
<keyword evidence="1" id="KW-0472">Membrane</keyword>
<accession>A0ABZ2JV15</accession>
<proteinExistence type="predicted"/>
<dbReference type="Proteomes" id="UP001379533">
    <property type="component" value="Chromosome"/>
</dbReference>
<evidence type="ECO:0000313" key="2">
    <source>
        <dbReference type="EMBL" id="WXA90301.1"/>
    </source>
</evidence>
<keyword evidence="3" id="KW-1185">Reference proteome</keyword>
<organism evidence="2 3">
    <name type="scientific">Pendulispora brunnea</name>
    <dbReference type="NCBI Taxonomy" id="2905690"/>
    <lineage>
        <taxon>Bacteria</taxon>
        <taxon>Pseudomonadati</taxon>
        <taxon>Myxococcota</taxon>
        <taxon>Myxococcia</taxon>
        <taxon>Myxococcales</taxon>
        <taxon>Sorangiineae</taxon>
        <taxon>Pendulisporaceae</taxon>
        <taxon>Pendulispora</taxon>
    </lineage>
</organism>